<dbReference type="HAMAP" id="MF_02087">
    <property type="entry name" value="PLP_homeostasis"/>
    <property type="match status" value="1"/>
</dbReference>
<evidence type="ECO:0000259" key="5">
    <source>
        <dbReference type="Pfam" id="PF01168"/>
    </source>
</evidence>
<name>A0A9D1STL2_9FIRM</name>
<evidence type="ECO:0000256" key="1">
    <source>
        <dbReference type="ARBA" id="ARBA00022898"/>
    </source>
</evidence>
<dbReference type="NCBIfam" id="TIGR00044">
    <property type="entry name" value="YggS family pyridoxal phosphate-dependent enzyme"/>
    <property type="match status" value="1"/>
</dbReference>
<dbReference type="CDD" id="cd00635">
    <property type="entry name" value="PLPDE_III_YBL036c_like"/>
    <property type="match status" value="1"/>
</dbReference>
<feature type="modified residue" description="N6-(pyridoxal phosphate)lysine" evidence="2 3">
    <location>
        <position position="38"/>
    </location>
</feature>
<gene>
    <name evidence="6" type="ORF">IAD25_01210</name>
</gene>
<evidence type="ECO:0000313" key="7">
    <source>
        <dbReference type="Proteomes" id="UP000824130"/>
    </source>
</evidence>
<dbReference type="FunFam" id="3.20.20.10:FF:000018">
    <property type="entry name" value="Pyridoxal phosphate homeostasis protein"/>
    <property type="match status" value="1"/>
</dbReference>
<dbReference type="EMBL" id="DVOB01000029">
    <property type="protein sequence ID" value="HIU95318.1"/>
    <property type="molecule type" value="Genomic_DNA"/>
</dbReference>
<reference evidence="6" key="1">
    <citation type="submission" date="2020-10" db="EMBL/GenBank/DDBJ databases">
        <authorList>
            <person name="Gilroy R."/>
        </authorList>
    </citation>
    <scope>NUCLEOTIDE SEQUENCE</scope>
    <source>
        <strain evidence="6">ChiSjej4B22-8349</strain>
    </source>
</reference>
<comment type="function">
    <text evidence="2">Pyridoxal 5'-phosphate (PLP)-binding protein, which is involved in PLP homeostasis.</text>
</comment>
<comment type="similarity">
    <text evidence="2 4">Belongs to the pyridoxal phosphate-binding protein YggS/PROSC family.</text>
</comment>
<dbReference type="PANTHER" id="PTHR10146">
    <property type="entry name" value="PROLINE SYNTHETASE CO-TRANSCRIBED BACTERIAL HOMOLOG PROTEIN"/>
    <property type="match status" value="1"/>
</dbReference>
<sequence length="235" mass="26537">MSMEDIRANLKKINDQIKTAAESCGRSADDVLLVAVSKTRTPEEINTAIDAGVTDIGENKVQEIMDKYDDIKPVRWHMIGHLQTNKVKYIIDKVSMIHSVDSYKLAAEINRRAAGKGITMDILIQVNSAQEDSKFGITTDETEGLIKEILDNCENVRIRGLMCIAPYADDPEDIKIYFDQVKEQYDRFGRIEHPRLDFKYLSMGMSHDFQVAIEAGSNLVRVGSAIFGERDYSKL</sequence>
<feature type="domain" description="Alanine racemase N-terminal" evidence="5">
    <location>
        <begin position="9"/>
        <end position="230"/>
    </location>
</feature>
<dbReference type="GO" id="GO:0030170">
    <property type="term" value="F:pyridoxal phosphate binding"/>
    <property type="evidence" value="ECO:0007669"/>
    <property type="project" value="UniProtKB-UniRule"/>
</dbReference>
<dbReference type="InterPro" id="IPR001608">
    <property type="entry name" value="Ala_racemase_N"/>
</dbReference>
<comment type="cofactor">
    <cofactor evidence="3">
        <name>pyridoxal 5'-phosphate</name>
        <dbReference type="ChEBI" id="CHEBI:597326"/>
    </cofactor>
</comment>
<dbReference type="Pfam" id="PF01168">
    <property type="entry name" value="Ala_racemase_N"/>
    <property type="match status" value="1"/>
</dbReference>
<dbReference type="InterPro" id="IPR029066">
    <property type="entry name" value="PLP-binding_barrel"/>
</dbReference>
<reference evidence="6" key="2">
    <citation type="journal article" date="2021" name="PeerJ">
        <title>Extensive microbial diversity within the chicken gut microbiome revealed by metagenomics and culture.</title>
        <authorList>
            <person name="Gilroy R."/>
            <person name="Ravi A."/>
            <person name="Getino M."/>
            <person name="Pursley I."/>
            <person name="Horton D.L."/>
            <person name="Alikhan N.F."/>
            <person name="Baker D."/>
            <person name="Gharbi K."/>
            <person name="Hall N."/>
            <person name="Watson M."/>
            <person name="Adriaenssens E.M."/>
            <person name="Foster-Nyarko E."/>
            <person name="Jarju S."/>
            <person name="Secka A."/>
            <person name="Antonio M."/>
            <person name="Oren A."/>
            <person name="Chaudhuri R.R."/>
            <person name="La Ragione R."/>
            <person name="Hildebrand F."/>
            <person name="Pallen M.J."/>
        </authorList>
    </citation>
    <scope>NUCLEOTIDE SEQUENCE</scope>
    <source>
        <strain evidence="6">ChiSjej4B22-8349</strain>
    </source>
</reference>
<organism evidence="6 7">
    <name type="scientific">Candidatus Allocopromorpha excrementipullorum</name>
    <dbReference type="NCBI Taxonomy" id="2840743"/>
    <lineage>
        <taxon>Bacteria</taxon>
        <taxon>Bacillati</taxon>
        <taxon>Bacillota</taxon>
        <taxon>Clostridia</taxon>
        <taxon>Eubacteriales</taxon>
        <taxon>Eubacteriaceae</taxon>
        <taxon>Eubacteriaceae incertae sedis</taxon>
        <taxon>Candidatus Allocopromorpha</taxon>
    </lineage>
</organism>
<dbReference type="PIRSF" id="PIRSF004848">
    <property type="entry name" value="YBL036c_PLPDEIII"/>
    <property type="match status" value="1"/>
</dbReference>
<evidence type="ECO:0000256" key="2">
    <source>
        <dbReference type="HAMAP-Rule" id="MF_02087"/>
    </source>
</evidence>
<dbReference type="PROSITE" id="PS01211">
    <property type="entry name" value="UPF0001"/>
    <property type="match status" value="1"/>
</dbReference>
<proteinExistence type="inferred from homology"/>
<protein>
    <recommendedName>
        <fullName evidence="2">Pyridoxal phosphate homeostasis protein</fullName>
        <shortName evidence="2">PLP homeostasis protein</shortName>
    </recommendedName>
</protein>
<comment type="caution">
    <text evidence="6">The sequence shown here is derived from an EMBL/GenBank/DDBJ whole genome shotgun (WGS) entry which is preliminary data.</text>
</comment>
<dbReference type="InterPro" id="IPR011078">
    <property type="entry name" value="PyrdxlP_homeostasis"/>
</dbReference>
<dbReference type="AlphaFoldDB" id="A0A9D1STL2"/>
<dbReference type="Gene3D" id="3.20.20.10">
    <property type="entry name" value="Alanine racemase"/>
    <property type="match status" value="1"/>
</dbReference>
<accession>A0A9D1STL2</accession>
<keyword evidence="1 2" id="KW-0663">Pyridoxal phosphate</keyword>
<evidence type="ECO:0000256" key="3">
    <source>
        <dbReference type="PIRSR" id="PIRSR004848-1"/>
    </source>
</evidence>
<evidence type="ECO:0000313" key="6">
    <source>
        <dbReference type="EMBL" id="HIU95318.1"/>
    </source>
</evidence>
<evidence type="ECO:0000256" key="4">
    <source>
        <dbReference type="RuleBase" id="RU004514"/>
    </source>
</evidence>
<dbReference type="SUPFAM" id="SSF51419">
    <property type="entry name" value="PLP-binding barrel"/>
    <property type="match status" value="1"/>
</dbReference>
<dbReference type="PANTHER" id="PTHR10146:SF14">
    <property type="entry name" value="PYRIDOXAL PHOSPHATE HOMEOSTASIS PROTEIN"/>
    <property type="match status" value="1"/>
</dbReference>
<dbReference type="Proteomes" id="UP000824130">
    <property type="component" value="Unassembled WGS sequence"/>
</dbReference>